<dbReference type="PROSITE" id="PS52016">
    <property type="entry name" value="TONB_DEPENDENT_REC_3"/>
    <property type="match status" value="1"/>
</dbReference>
<dbReference type="SUPFAM" id="SSF56935">
    <property type="entry name" value="Porins"/>
    <property type="match status" value="1"/>
</dbReference>
<keyword evidence="6" id="KW-0408">Iron</keyword>
<comment type="subcellular location">
    <subcellularLocation>
        <location evidence="1 11">Cell outer membrane</location>
        <topology evidence="1 11">Multi-pass membrane protein</topology>
    </subcellularLocation>
</comment>
<dbReference type="GO" id="GO:0009279">
    <property type="term" value="C:cell outer membrane"/>
    <property type="evidence" value="ECO:0007669"/>
    <property type="project" value="UniProtKB-SubCell"/>
</dbReference>
<sequence length="743" mass="80999">MIVSVALAAIAAAGGTAHAQDGAAGDNANAQDEAARMSEIVVTARKRAETIQDVPTTVTAINDAALDVRAATDIRYISGFVPNVTIEQATTSSTGSQIFLRGIGIDNTGFNVDPTVGVYLDDIFVGRLIGSMLGAVDMERVEVLRGPQGTLYGRNATAGAVKYVTRKPDVYENAGKFAATFGSRDRITLRGSANLVLVPDRLALLVSAQYHKQDGYIRLNDEDGNDTGLRSNGRDLRDIRAALRYQPTDDLTIDIAADYSHNRSGLQSVTPTNCGALGTVDGYVYDSANDAFIPGQVNAGQLNKCPLFYDDPYESYIGPFGFNDPKFDSAGVSGVVEYDLGPASIKSVTGYRGFRDIFVSALYAKPLPYVNVNLVNRLEQRQFQQEFQLSSNGQSLIDYTLGLFYYHEDIDSDYRTQVAFGAGPLPTPRKNLDSQKTDAYAVYGEVYIHPLDGLELTLGGRMSWDRKSVSRELYPTADLTTPTLTYDGKIKDSVFTPKLGVSYQLDDVLLYASYAEGYRSAGWANTTGTSLANLALTFDRETEESYEVGVKSQWFDRALTLNLAAFEAKYNNLQATLTLASTGSTVVTQSDARIRGLELEGALRPADGLTIYGNMAVMKDKYLSPPPGLYYAKRLKHLVRTSFLVGFDYETDAGFVPGSFFMGADLRYQGPAFRNVANTIDQSSPSYTLLGARAGYRAPDDAWSLTLGGSNLTDEEYFLLGIENNARSYQAPREIFLTFAVNY</sequence>
<dbReference type="Pfam" id="PF07715">
    <property type="entry name" value="Plug"/>
    <property type="match status" value="1"/>
</dbReference>
<evidence type="ECO:0000259" key="15">
    <source>
        <dbReference type="Pfam" id="PF07715"/>
    </source>
</evidence>
<evidence type="ECO:0000256" key="13">
    <source>
        <dbReference type="SAM" id="SignalP"/>
    </source>
</evidence>
<evidence type="ECO:0000256" key="5">
    <source>
        <dbReference type="ARBA" id="ARBA00022692"/>
    </source>
</evidence>
<evidence type="ECO:0000313" key="17">
    <source>
        <dbReference type="Proteomes" id="UP000612349"/>
    </source>
</evidence>
<feature type="signal peptide" evidence="13">
    <location>
        <begin position="1"/>
        <end position="19"/>
    </location>
</feature>
<dbReference type="InterPro" id="IPR000531">
    <property type="entry name" value="Beta-barrel_TonB"/>
</dbReference>
<feature type="chain" id="PRO_5038068946" evidence="13">
    <location>
        <begin position="20"/>
        <end position="743"/>
    </location>
</feature>
<dbReference type="GO" id="GO:0006826">
    <property type="term" value="P:iron ion transport"/>
    <property type="evidence" value="ECO:0007669"/>
    <property type="project" value="UniProtKB-KW"/>
</dbReference>
<evidence type="ECO:0000256" key="11">
    <source>
        <dbReference type="PROSITE-ProRule" id="PRU01360"/>
    </source>
</evidence>
<evidence type="ECO:0000256" key="7">
    <source>
        <dbReference type="ARBA" id="ARBA00023065"/>
    </source>
</evidence>
<keyword evidence="16" id="KW-0675">Receptor</keyword>
<evidence type="ECO:0000256" key="2">
    <source>
        <dbReference type="ARBA" id="ARBA00022448"/>
    </source>
</evidence>
<keyword evidence="8 12" id="KW-0798">TonB box</keyword>
<evidence type="ECO:0000256" key="6">
    <source>
        <dbReference type="ARBA" id="ARBA00023004"/>
    </source>
</evidence>
<keyword evidence="4" id="KW-0410">Iron transport</keyword>
<dbReference type="PANTHER" id="PTHR32552:SF81">
    <property type="entry name" value="TONB-DEPENDENT OUTER MEMBRANE RECEPTOR"/>
    <property type="match status" value="1"/>
</dbReference>
<feature type="domain" description="TonB-dependent receptor-like beta-barrel" evidence="14">
    <location>
        <begin position="285"/>
        <end position="712"/>
    </location>
</feature>
<keyword evidence="7" id="KW-0406">Ion transport</keyword>
<name>A0A916Z895_9SPHN</name>
<comment type="similarity">
    <text evidence="11 12">Belongs to the TonB-dependent receptor family.</text>
</comment>
<dbReference type="EMBL" id="BMIP01000009">
    <property type="protein sequence ID" value="GGD80023.1"/>
    <property type="molecule type" value="Genomic_DNA"/>
</dbReference>
<evidence type="ECO:0000256" key="9">
    <source>
        <dbReference type="ARBA" id="ARBA00023136"/>
    </source>
</evidence>
<evidence type="ECO:0000256" key="10">
    <source>
        <dbReference type="ARBA" id="ARBA00023237"/>
    </source>
</evidence>
<gene>
    <name evidence="16" type="primary">fyuA</name>
    <name evidence="16" type="ORF">GCM10010990_32440</name>
</gene>
<evidence type="ECO:0000313" key="16">
    <source>
        <dbReference type="EMBL" id="GGD80023.1"/>
    </source>
</evidence>
<keyword evidence="9 11" id="KW-0472">Membrane</keyword>
<evidence type="ECO:0000256" key="4">
    <source>
        <dbReference type="ARBA" id="ARBA00022496"/>
    </source>
</evidence>
<comment type="caution">
    <text evidence="16">The sequence shown here is derived from an EMBL/GenBank/DDBJ whole genome shotgun (WGS) entry which is preliminary data.</text>
</comment>
<organism evidence="16 17">
    <name type="scientific">Croceicoccus mobilis</name>
    <dbReference type="NCBI Taxonomy" id="1703339"/>
    <lineage>
        <taxon>Bacteria</taxon>
        <taxon>Pseudomonadati</taxon>
        <taxon>Pseudomonadota</taxon>
        <taxon>Alphaproteobacteria</taxon>
        <taxon>Sphingomonadales</taxon>
        <taxon>Erythrobacteraceae</taxon>
        <taxon>Croceicoccus</taxon>
    </lineage>
</organism>
<evidence type="ECO:0000256" key="1">
    <source>
        <dbReference type="ARBA" id="ARBA00004571"/>
    </source>
</evidence>
<keyword evidence="5 11" id="KW-0812">Transmembrane</keyword>
<reference evidence="16" key="2">
    <citation type="submission" date="2020-09" db="EMBL/GenBank/DDBJ databases">
        <authorList>
            <person name="Sun Q."/>
            <person name="Zhou Y."/>
        </authorList>
    </citation>
    <scope>NUCLEOTIDE SEQUENCE</scope>
    <source>
        <strain evidence="16">CGMCC 1.15360</strain>
    </source>
</reference>
<dbReference type="PANTHER" id="PTHR32552">
    <property type="entry name" value="FERRICHROME IRON RECEPTOR-RELATED"/>
    <property type="match status" value="1"/>
</dbReference>
<evidence type="ECO:0000256" key="8">
    <source>
        <dbReference type="ARBA" id="ARBA00023077"/>
    </source>
</evidence>
<evidence type="ECO:0000256" key="12">
    <source>
        <dbReference type="RuleBase" id="RU003357"/>
    </source>
</evidence>
<feature type="domain" description="TonB-dependent receptor plug" evidence="15">
    <location>
        <begin position="51"/>
        <end position="160"/>
    </location>
</feature>
<proteinExistence type="inferred from homology"/>
<dbReference type="Proteomes" id="UP000612349">
    <property type="component" value="Unassembled WGS sequence"/>
</dbReference>
<dbReference type="InterPro" id="IPR036942">
    <property type="entry name" value="Beta-barrel_TonB_sf"/>
</dbReference>
<dbReference type="Gene3D" id="2.40.170.20">
    <property type="entry name" value="TonB-dependent receptor, beta-barrel domain"/>
    <property type="match status" value="1"/>
</dbReference>
<dbReference type="AlphaFoldDB" id="A0A916Z895"/>
<dbReference type="Pfam" id="PF00593">
    <property type="entry name" value="TonB_dep_Rec_b-barrel"/>
    <property type="match status" value="1"/>
</dbReference>
<keyword evidence="17" id="KW-1185">Reference proteome</keyword>
<accession>A0A916Z895</accession>
<keyword evidence="3 11" id="KW-1134">Transmembrane beta strand</keyword>
<keyword evidence="10 11" id="KW-0998">Cell outer membrane</keyword>
<evidence type="ECO:0000256" key="3">
    <source>
        <dbReference type="ARBA" id="ARBA00022452"/>
    </source>
</evidence>
<keyword evidence="2 11" id="KW-0813">Transport</keyword>
<dbReference type="InterPro" id="IPR039426">
    <property type="entry name" value="TonB-dep_rcpt-like"/>
</dbReference>
<evidence type="ECO:0000259" key="14">
    <source>
        <dbReference type="Pfam" id="PF00593"/>
    </source>
</evidence>
<reference evidence="16" key="1">
    <citation type="journal article" date="2014" name="Int. J. Syst. Evol. Microbiol.">
        <title>Complete genome sequence of Corynebacterium casei LMG S-19264T (=DSM 44701T), isolated from a smear-ripened cheese.</title>
        <authorList>
            <consortium name="US DOE Joint Genome Institute (JGI-PGF)"/>
            <person name="Walter F."/>
            <person name="Albersmeier A."/>
            <person name="Kalinowski J."/>
            <person name="Ruckert C."/>
        </authorList>
    </citation>
    <scope>NUCLEOTIDE SEQUENCE</scope>
    <source>
        <strain evidence="16">CGMCC 1.15360</strain>
    </source>
</reference>
<keyword evidence="13" id="KW-0732">Signal</keyword>
<dbReference type="InterPro" id="IPR012910">
    <property type="entry name" value="Plug_dom"/>
</dbReference>
<protein>
    <submittedName>
        <fullName evidence="16">TonB-dependent receptor</fullName>
    </submittedName>
</protein>